<organism evidence="7 8">
    <name type="scientific">Thermomonospora curvata (strain ATCC 19995 / DSM 43183 / JCM 3096 / KCTC 9072 / NBRC 15933 / NCIMB 10081 / Henssen B9)</name>
    <dbReference type="NCBI Taxonomy" id="471852"/>
    <lineage>
        <taxon>Bacteria</taxon>
        <taxon>Bacillati</taxon>
        <taxon>Actinomycetota</taxon>
        <taxon>Actinomycetes</taxon>
        <taxon>Streptosporangiales</taxon>
        <taxon>Thermomonosporaceae</taxon>
        <taxon>Thermomonospora</taxon>
    </lineage>
</organism>
<dbReference type="eggNOG" id="COG1595">
    <property type="taxonomic scope" value="Bacteria"/>
</dbReference>
<dbReference type="GO" id="GO:0006352">
    <property type="term" value="P:DNA-templated transcription initiation"/>
    <property type="evidence" value="ECO:0007669"/>
    <property type="project" value="InterPro"/>
</dbReference>
<feature type="compositionally biased region" description="Pro residues" evidence="5">
    <location>
        <begin position="339"/>
        <end position="409"/>
    </location>
</feature>
<accession>D1ACB7</accession>
<dbReference type="EMBL" id="CP001738">
    <property type="protein sequence ID" value="ACY99176.1"/>
    <property type="molecule type" value="Genomic_DNA"/>
</dbReference>
<dbReference type="Gene3D" id="1.10.1740.10">
    <property type="match status" value="1"/>
</dbReference>
<sequence>MSGTPEALYDAHAARIYAYCWALVGDGADAATRDTFVAAMQHPPHGDAVLWMYALARSVCLEHGALSGAFSPGGAARRAGRFPDPLLRAAARLRADHREVLLLSAGQWLDEPDIAVVLGVAPDTVRQLLHTARVRLERAVVDLLMREPGSPYDQEIITAFERGMLPRLLARRAPERPPAALREQVLRACAAELERPLSTMAAPSPLVTIGPVTTRRHTLARQAKGAGAIAALAASAAAAVGLLASWTGSGGGDGLSALAPPLGQGGGPSSAGSPSPDSPGSAKGSGGGGRSPQTSRTDPYYVTQPPSRPAPPPGIPGLPGSPTPAPSPDPAPDGESPAPRDPGSPKPTPDPSAPSPNPRPSDPPSPQPSDPPAPDPTDPPSPQPSDPPEPAPTDPADPTDPPEPAPTAPTDPSDAPSPDTSPSPAPSQDS</sequence>
<dbReference type="Pfam" id="PF08281">
    <property type="entry name" value="Sigma70_r4_2"/>
    <property type="match status" value="1"/>
</dbReference>
<dbReference type="STRING" id="471852.Tcur_3642"/>
<dbReference type="SUPFAM" id="SSF88659">
    <property type="entry name" value="Sigma3 and sigma4 domains of RNA polymerase sigma factors"/>
    <property type="match status" value="1"/>
</dbReference>
<dbReference type="KEGG" id="tcu:Tcur_3642"/>
<dbReference type="InterPro" id="IPR036388">
    <property type="entry name" value="WH-like_DNA-bd_sf"/>
</dbReference>
<feature type="domain" description="RNA polymerase sigma factor 70 region 4 type 2" evidence="6">
    <location>
        <begin position="86"/>
        <end position="136"/>
    </location>
</feature>
<feature type="compositionally biased region" description="Low complexity" evidence="5">
    <location>
        <begin position="270"/>
        <end position="282"/>
    </location>
</feature>
<keyword evidence="8" id="KW-1185">Reference proteome</keyword>
<dbReference type="GO" id="GO:0003677">
    <property type="term" value="F:DNA binding"/>
    <property type="evidence" value="ECO:0007669"/>
    <property type="project" value="InterPro"/>
</dbReference>
<reference evidence="7 8" key="1">
    <citation type="journal article" date="2011" name="Stand. Genomic Sci.">
        <title>Complete genome sequence of Thermomonospora curvata type strain (B9).</title>
        <authorList>
            <person name="Chertkov O."/>
            <person name="Sikorski J."/>
            <person name="Nolan M."/>
            <person name="Lapidus A."/>
            <person name="Lucas S."/>
            <person name="Del Rio T.G."/>
            <person name="Tice H."/>
            <person name="Cheng J.F."/>
            <person name="Goodwin L."/>
            <person name="Pitluck S."/>
            <person name="Liolios K."/>
            <person name="Ivanova N."/>
            <person name="Mavromatis K."/>
            <person name="Mikhailova N."/>
            <person name="Ovchinnikova G."/>
            <person name="Pati A."/>
            <person name="Chen A."/>
            <person name="Palaniappan K."/>
            <person name="Djao O.D."/>
            <person name="Land M."/>
            <person name="Hauser L."/>
            <person name="Chang Y.J."/>
            <person name="Jeffries C.D."/>
            <person name="Brettin T."/>
            <person name="Han C."/>
            <person name="Detter J.C."/>
            <person name="Rohde M."/>
            <person name="Goker M."/>
            <person name="Woyke T."/>
            <person name="Bristow J."/>
            <person name="Eisen J.A."/>
            <person name="Markowitz V."/>
            <person name="Hugenholtz P."/>
            <person name="Klenk H.P."/>
            <person name="Kyrpides N.C."/>
        </authorList>
    </citation>
    <scope>NUCLEOTIDE SEQUENCE [LARGE SCALE GENOMIC DNA]</scope>
    <source>
        <strain evidence="8">ATCC 19995 / DSM 43183 / JCM 3096 / KCTC 9072 / NBRC 15933 / NCIMB 10081 / Henssen B9</strain>
    </source>
</reference>
<keyword evidence="2" id="KW-0805">Transcription regulation</keyword>
<dbReference type="GO" id="GO:0016987">
    <property type="term" value="F:sigma factor activity"/>
    <property type="evidence" value="ECO:0007669"/>
    <property type="project" value="UniProtKB-KW"/>
</dbReference>
<feature type="region of interest" description="Disordered" evidence="5">
    <location>
        <begin position="255"/>
        <end position="430"/>
    </location>
</feature>
<evidence type="ECO:0000256" key="3">
    <source>
        <dbReference type="ARBA" id="ARBA00023082"/>
    </source>
</evidence>
<dbReference type="InterPro" id="IPR013325">
    <property type="entry name" value="RNA_pol_sigma_r2"/>
</dbReference>
<dbReference type="Proteomes" id="UP000001918">
    <property type="component" value="Chromosome"/>
</dbReference>
<dbReference type="RefSeq" id="WP_012853960.1">
    <property type="nucleotide sequence ID" value="NC_013510.1"/>
</dbReference>
<feature type="compositionally biased region" description="Pro residues" evidence="5">
    <location>
        <begin position="419"/>
        <end position="430"/>
    </location>
</feature>
<evidence type="ECO:0000256" key="2">
    <source>
        <dbReference type="ARBA" id="ARBA00023015"/>
    </source>
</evidence>
<evidence type="ECO:0000313" key="8">
    <source>
        <dbReference type="Proteomes" id="UP000001918"/>
    </source>
</evidence>
<name>D1ACB7_THECD</name>
<evidence type="ECO:0000256" key="5">
    <source>
        <dbReference type="SAM" id="MobiDB-lite"/>
    </source>
</evidence>
<dbReference type="PRINTS" id="PR01217">
    <property type="entry name" value="PRICHEXTENSN"/>
</dbReference>
<dbReference type="Gene3D" id="1.10.10.10">
    <property type="entry name" value="Winged helix-like DNA-binding domain superfamily/Winged helix DNA-binding domain"/>
    <property type="match status" value="1"/>
</dbReference>
<keyword evidence="4" id="KW-0804">Transcription</keyword>
<dbReference type="AlphaFoldDB" id="D1ACB7"/>
<dbReference type="InterPro" id="IPR013324">
    <property type="entry name" value="RNA_pol_sigma_r3/r4-like"/>
</dbReference>
<evidence type="ECO:0000256" key="1">
    <source>
        <dbReference type="ARBA" id="ARBA00010641"/>
    </source>
</evidence>
<protein>
    <submittedName>
        <fullName evidence="7">RNA polymerase, sigma-24 subunit, ECF subfamily</fullName>
    </submittedName>
</protein>
<evidence type="ECO:0000313" key="7">
    <source>
        <dbReference type="EMBL" id="ACY99176.1"/>
    </source>
</evidence>
<dbReference type="HOGENOM" id="CLU_637653_0_0_11"/>
<dbReference type="InterPro" id="IPR013249">
    <property type="entry name" value="RNA_pol_sigma70_r4_t2"/>
</dbReference>
<keyword evidence="3" id="KW-0731">Sigma factor</keyword>
<evidence type="ECO:0000259" key="6">
    <source>
        <dbReference type="Pfam" id="PF08281"/>
    </source>
</evidence>
<evidence type="ECO:0000256" key="4">
    <source>
        <dbReference type="ARBA" id="ARBA00023163"/>
    </source>
</evidence>
<comment type="similarity">
    <text evidence="1">Belongs to the sigma-70 factor family. ECF subfamily.</text>
</comment>
<feature type="compositionally biased region" description="Pro residues" evidence="5">
    <location>
        <begin position="306"/>
        <end position="331"/>
    </location>
</feature>
<gene>
    <name evidence="7" type="ordered locus">Tcur_3642</name>
</gene>
<dbReference type="SUPFAM" id="SSF88946">
    <property type="entry name" value="Sigma2 domain of RNA polymerase sigma factors"/>
    <property type="match status" value="1"/>
</dbReference>
<proteinExistence type="inferred from homology"/>